<dbReference type="Gene3D" id="3.40.50.2300">
    <property type="match status" value="2"/>
</dbReference>
<dbReference type="GO" id="GO:0030288">
    <property type="term" value="C:outer membrane-bounded periplasmic space"/>
    <property type="evidence" value="ECO:0007669"/>
    <property type="project" value="TreeGrafter"/>
</dbReference>
<dbReference type="GO" id="GO:0030246">
    <property type="term" value="F:carbohydrate binding"/>
    <property type="evidence" value="ECO:0007669"/>
    <property type="project" value="TreeGrafter"/>
</dbReference>
<dbReference type="PROSITE" id="PS51318">
    <property type="entry name" value="TAT"/>
    <property type="match status" value="1"/>
</dbReference>
<dbReference type="InterPro" id="IPR026266">
    <property type="entry name" value="AraF"/>
</dbReference>
<dbReference type="PROSITE" id="PS51257">
    <property type="entry name" value="PROKAR_LIPOPROTEIN"/>
    <property type="match status" value="1"/>
</dbReference>
<proteinExistence type="inferred from homology"/>
<feature type="domain" description="Periplasmic binding protein" evidence="4">
    <location>
        <begin position="52"/>
        <end position="316"/>
    </location>
</feature>
<gene>
    <name evidence="5" type="ORF">EV386_1037</name>
</gene>
<evidence type="ECO:0000259" key="4">
    <source>
        <dbReference type="Pfam" id="PF13407"/>
    </source>
</evidence>
<organism evidence="5 6">
    <name type="scientific">Xylanimonas ulmi</name>
    <dbReference type="NCBI Taxonomy" id="228973"/>
    <lineage>
        <taxon>Bacteria</taxon>
        <taxon>Bacillati</taxon>
        <taxon>Actinomycetota</taxon>
        <taxon>Actinomycetes</taxon>
        <taxon>Micrococcales</taxon>
        <taxon>Promicromonosporaceae</taxon>
        <taxon>Xylanimonas</taxon>
    </lineage>
</organism>
<feature type="signal peptide" evidence="3">
    <location>
        <begin position="1"/>
        <end position="27"/>
    </location>
</feature>
<comment type="subcellular location">
    <subcellularLocation>
        <location evidence="1">Cell envelope</location>
    </subcellularLocation>
</comment>
<evidence type="ECO:0000256" key="3">
    <source>
        <dbReference type="SAM" id="SignalP"/>
    </source>
</evidence>
<dbReference type="PANTHER" id="PTHR30036:SF7">
    <property type="entry name" value="ABC TRANSPORTER PERIPLASMIC-BINDING PROTEIN YPHF"/>
    <property type="match status" value="1"/>
</dbReference>
<keyword evidence="6" id="KW-1185">Reference proteome</keyword>
<dbReference type="InterPro" id="IPR025997">
    <property type="entry name" value="SBP_2_dom"/>
</dbReference>
<dbReference type="PIRSF" id="PIRSF002816">
    <property type="entry name" value="AraF"/>
    <property type="match status" value="1"/>
</dbReference>
<feature type="chain" id="PRO_5038358249" evidence="3">
    <location>
        <begin position="28"/>
        <end position="344"/>
    </location>
</feature>
<dbReference type="InterPro" id="IPR050555">
    <property type="entry name" value="Bact_Solute-Bind_Prot2"/>
</dbReference>
<dbReference type="PANTHER" id="PTHR30036">
    <property type="entry name" value="D-XYLOSE-BINDING PERIPLASMIC PROTEIN"/>
    <property type="match status" value="1"/>
</dbReference>
<comment type="similarity">
    <text evidence="2">Belongs to the bacterial solute-binding protein 2 family.</text>
</comment>
<name>A0A4Q7M1S5_9MICO</name>
<evidence type="ECO:0000256" key="2">
    <source>
        <dbReference type="ARBA" id="ARBA00007639"/>
    </source>
</evidence>
<dbReference type="Pfam" id="PF13407">
    <property type="entry name" value="Peripla_BP_4"/>
    <property type="match status" value="1"/>
</dbReference>
<evidence type="ECO:0000313" key="6">
    <source>
        <dbReference type="Proteomes" id="UP000293852"/>
    </source>
</evidence>
<dbReference type="GO" id="GO:0042882">
    <property type="term" value="P:L-arabinose transmembrane transport"/>
    <property type="evidence" value="ECO:0007669"/>
    <property type="project" value="InterPro"/>
</dbReference>
<reference evidence="5 6" key="1">
    <citation type="submission" date="2019-02" db="EMBL/GenBank/DDBJ databases">
        <title>Sequencing the genomes of 1000 actinobacteria strains.</title>
        <authorList>
            <person name="Klenk H.-P."/>
        </authorList>
    </citation>
    <scope>NUCLEOTIDE SEQUENCE [LARGE SCALE GENOMIC DNA]</scope>
    <source>
        <strain evidence="5 6">DSM 16932</strain>
    </source>
</reference>
<dbReference type="Proteomes" id="UP000293852">
    <property type="component" value="Unassembled WGS sequence"/>
</dbReference>
<dbReference type="InterPro" id="IPR028082">
    <property type="entry name" value="Peripla_BP_I"/>
</dbReference>
<keyword evidence="3" id="KW-0732">Signal</keyword>
<sequence length="344" mass="34898">MTPMKWSRARRTAVGFLGAAAFAFSLAACDSGQAPASADAPAEVGSGETEIVYLQKQGDQQYFVDQADGAKKKAAELGVKVTVVNLGTDSNKAISELDAAIARNVSGIIMVAPDQAIGPQVIDKAKAAGIPFLASDDGLVDADGDAAPFVGFNGTQMGDSVGTKAAELYNDAAWTAADTKILAVGKQDLSVCVQRIDGANAAFEKGAADAPEVITIGTDNSVTDALNKAGAVITANQSVKNWVVYGCNDESETGAVTALQNAGVAPANILGVGLGAYLTCKDWAASQDTGNKAALYISGVDVGSAAIEEMAAAIKNGADLPAETIADTHMVDASNFEAEGVVCT</sequence>
<dbReference type="InterPro" id="IPR006311">
    <property type="entry name" value="TAT_signal"/>
</dbReference>
<dbReference type="AlphaFoldDB" id="A0A4Q7M1S5"/>
<protein>
    <submittedName>
        <fullName evidence="5">L-arabinose transport system substrate-binding protein</fullName>
    </submittedName>
</protein>
<evidence type="ECO:0000313" key="5">
    <source>
        <dbReference type="EMBL" id="RZS60757.1"/>
    </source>
</evidence>
<dbReference type="EMBL" id="SGWX01000001">
    <property type="protein sequence ID" value="RZS60757.1"/>
    <property type="molecule type" value="Genomic_DNA"/>
</dbReference>
<comment type="caution">
    <text evidence="5">The sequence shown here is derived from an EMBL/GenBank/DDBJ whole genome shotgun (WGS) entry which is preliminary data.</text>
</comment>
<dbReference type="SUPFAM" id="SSF53822">
    <property type="entry name" value="Periplasmic binding protein-like I"/>
    <property type="match status" value="1"/>
</dbReference>
<evidence type="ECO:0000256" key="1">
    <source>
        <dbReference type="ARBA" id="ARBA00004196"/>
    </source>
</evidence>
<accession>A0A4Q7M1S5</accession>